<accession>A0AAD3NWH7</accession>
<proteinExistence type="predicted"/>
<feature type="region of interest" description="Disordered" evidence="1">
    <location>
        <begin position="1"/>
        <end position="27"/>
    </location>
</feature>
<dbReference type="EMBL" id="BSFH01000005">
    <property type="protein sequence ID" value="GLK62553.1"/>
    <property type="molecule type" value="Genomic_DNA"/>
</dbReference>
<name>A0AAD3NWH7_9RHOB</name>
<evidence type="ECO:0000313" key="2">
    <source>
        <dbReference type="EMBL" id="GLK62553.1"/>
    </source>
</evidence>
<dbReference type="Proteomes" id="UP001143349">
    <property type="component" value="Unassembled WGS sequence"/>
</dbReference>
<evidence type="ECO:0000313" key="3">
    <source>
        <dbReference type="Proteomes" id="UP001143349"/>
    </source>
</evidence>
<feature type="compositionally biased region" description="Polar residues" evidence="1">
    <location>
        <begin position="18"/>
        <end position="27"/>
    </location>
</feature>
<evidence type="ECO:0000256" key="1">
    <source>
        <dbReference type="SAM" id="MobiDB-lite"/>
    </source>
</evidence>
<protein>
    <submittedName>
        <fullName evidence="2">Uncharacterized protein</fullName>
    </submittedName>
</protein>
<reference evidence="2" key="1">
    <citation type="journal article" date="2014" name="Int. J. Syst. Evol. Microbiol.">
        <title>Complete genome sequence of Corynebacterium casei LMG S-19264T (=DSM 44701T), isolated from a smear-ripened cheese.</title>
        <authorList>
            <consortium name="US DOE Joint Genome Institute (JGI-PGF)"/>
            <person name="Walter F."/>
            <person name="Albersmeier A."/>
            <person name="Kalinowski J."/>
            <person name="Ruckert C."/>
        </authorList>
    </citation>
    <scope>NUCLEOTIDE SEQUENCE</scope>
    <source>
        <strain evidence="2">VKM B-2222</strain>
    </source>
</reference>
<sequence length="80" mass="9009">MTGNNDHRLGFKRPASGQRMTDQRYTSQPVQNLGQIRLHPAALPGSKDDQGYGFIGHLCLLPVPYPSAAFYLEDVRRERP</sequence>
<comment type="caution">
    <text evidence="2">The sequence shown here is derived from an EMBL/GenBank/DDBJ whole genome shotgun (WGS) entry which is preliminary data.</text>
</comment>
<organism evidence="2 3">
    <name type="scientific">Paracoccus kondratievae</name>
    <dbReference type="NCBI Taxonomy" id="135740"/>
    <lineage>
        <taxon>Bacteria</taxon>
        <taxon>Pseudomonadati</taxon>
        <taxon>Pseudomonadota</taxon>
        <taxon>Alphaproteobacteria</taxon>
        <taxon>Rhodobacterales</taxon>
        <taxon>Paracoccaceae</taxon>
        <taxon>Paracoccus</taxon>
    </lineage>
</organism>
<keyword evidence="3" id="KW-1185">Reference proteome</keyword>
<reference evidence="2" key="2">
    <citation type="submission" date="2023-01" db="EMBL/GenBank/DDBJ databases">
        <authorList>
            <person name="Sun Q."/>
            <person name="Evtushenko L."/>
        </authorList>
    </citation>
    <scope>NUCLEOTIDE SEQUENCE</scope>
    <source>
        <strain evidence="2">VKM B-2222</strain>
    </source>
</reference>
<gene>
    <name evidence="2" type="ORF">GCM10017635_00210</name>
</gene>
<dbReference type="AlphaFoldDB" id="A0AAD3NWH7"/>